<proteinExistence type="predicted"/>
<feature type="chain" id="PRO_5015414020" evidence="2">
    <location>
        <begin position="20"/>
        <end position="119"/>
    </location>
</feature>
<evidence type="ECO:0000256" key="2">
    <source>
        <dbReference type="SAM" id="SignalP"/>
    </source>
</evidence>
<gene>
    <name evidence="3" type="ORF">BB560_005244</name>
</gene>
<reference evidence="3 4" key="1">
    <citation type="journal article" date="2018" name="MBio">
        <title>Comparative Genomics Reveals the Core Gene Toolbox for the Fungus-Insect Symbiosis.</title>
        <authorList>
            <person name="Wang Y."/>
            <person name="Stata M."/>
            <person name="Wang W."/>
            <person name="Stajich J.E."/>
            <person name="White M.M."/>
            <person name="Moncalvo J.M."/>
        </authorList>
    </citation>
    <scope>NUCLEOTIDE SEQUENCE [LARGE SCALE GENOMIC DNA]</scope>
    <source>
        <strain evidence="3 4">SC-DP-2</strain>
    </source>
</reference>
<keyword evidence="2" id="KW-0732">Signal</keyword>
<keyword evidence="4" id="KW-1185">Reference proteome</keyword>
<comment type="caution">
    <text evidence="3">The sequence shown here is derived from an EMBL/GenBank/DDBJ whole genome shotgun (WGS) entry which is preliminary data.</text>
</comment>
<dbReference type="EMBL" id="MBFS01002049">
    <property type="protein sequence ID" value="PVV00381.1"/>
    <property type="molecule type" value="Genomic_DNA"/>
</dbReference>
<feature type="region of interest" description="Disordered" evidence="1">
    <location>
        <begin position="71"/>
        <end position="119"/>
    </location>
</feature>
<sequence>MKGYGYLVAFFIAVASVKGAVVKDKLEAREVQPVDMNVNKPMMYAKRQSNDFNVQETKKLLSSDKWKNAVKDKDDAVRKQAEDHALNQAQKLDQQNKGVDAATAQQHAKDRVQKIKDKI</sequence>
<dbReference type="AlphaFoldDB" id="A0A2T9Z6Z9"/>
<protein>
    <submittedName>
        <fullName evidence="3">Uncharacterized protein</fullName>
    </submittedName>
</protein>
<feature type="compositionally biased region" description="Basic and acidic residues" evidence="1">
    <location>
        <begin position="107"/>
        <end position="119"/>
    </location>
</feature>
<evidence type="ECO:0000313" key="4">
    <source>
        <dbReference type="Proteomes" id="UP000245609"/>
    </source>
</evidence>
<name>A0A2T9Z6Z9_9FUNG</name>
<dbReference type="Proteomes" id="UP000245609">
    <property type="component" value="Unassembled WGS sequence"/>
</dbReference>
<feature type="compositionally biased region" description="Polar residues" evidence="1">
    <location>
        <begin position="87"/>
        <end position="97"/>
    </location>
</feature>
<organism evidence="3 4">
    <name type="scientific">Smittium megazygosporum</name>
    <dbReference type="NCBI Taxonomy" id="133381"/>
    <lineage>
        <taxon>Eukaryota</taxon>
        <taxon>Fungi</taxon>
        <taxon>Fungi incertae sedis</taxon>
        <taxon>Zoopagomycota</taxon>
        <taxon>Kickxellomycotina</taxon>
        <taxon>Harpellomycetes</taxon>
        <taxon>Harpellales</taxon>
        <taxon>Legeriomycetaceae</taxon>
        <taxon>Smittium</taxon>
    </lineage>
</organism>
<evidence type="ECO:0000256" key="1">
    <source>
        <dbReference type="SAM" id="MobiDB-lite"/>
    </source>
</evidence>
<accession>A0A2T9Z6Z9</accession>
<evidence type="ECO:0000313" key="3">
    <source>
        <dbReference type="EMBL" id="PVV00381.1"/>
    </source>
</evidence>
<feature type="signal peptide" evidence="2">
    <location>
        <begin position="1"/>
        <end position="19"/>
    </location>
</feature>
<feature type="compositionally biased region" description="Basic and acidic residues" evidence="1">
    <location>
        <begin position="71"/>
        <end position="85"/>
    </location>
</feature>